<dbReference type="GO" id="GO:0097546">
    <property type="term" value="C:ciliary base"/>
    <property type="evidence" value="ECO:0007669"/>
    <property type="project" value="TreeGrafter"/>
</dbReference>
<evidence type="ECO:0000313" key="11">
    <source>
        <dbReference type="EMBL" id="KAF7231889.1"/>
    </source>
</evidence>
<reference evidence="11" key="1">
    <citation type="submission" date="2019-07" db="EMBL/GenBank/DDBJ databases">
        <title>Annotation for the trematode Paragonimus miyazaki's.</title>
        <authorList>
            <person name="Choi Y.-J."/>
        </authorList>
    </citation>
    <scope>NUCLEOTIDE SEQUENCE</scope>
    <source>
        <strain evidence="11">Japan</strain>
    </source>
</reference>
<keyword evidence="12" id="KW-1185">Reference proteome</keyword>
<accession>A0A8S9Y867</accession>
<dbReference type="Proteomes" id="UP000822476">
    <property type="component" value="Unassembled WGS sequence"/>
</dbReference>
<dbReference type="AlphaFoldDB" id="A0A8S9Y867"/>
<dbReference type="GO" id="GO:0005930">
    <property type="term" value="C:axoneme"/>
    <property type="evidence" value="ECO:0007669"/>
    <property type="project" value="TreeGrafter"/>
</dbReference>
<dbReference type="InterPro" id="IPR042541">
    <property type="entry name" value="BART_sf"/>
</dbReference>
<feature type="domain" description="BART" evidence="10">
    <location>
        <begin position="18"/>
        <end position="118"/>
    </location>
</feature>
<comment type="similarity">
    <text evidence="3">Belongs to the CFAP36 family.</text>
</comment>
<evidence type="ECO:0000256" key="4">
    <source>
        <dbReference type="ARBA" id="ARBA00021815"/>
    </source>
</evidence>
<keyword evidence="6" id="KW-0175">Coiled coil</keyword>
<protein>
    <recommendedName>
        <fullName evidence="4">Cilia- and flagella-associated protein 36</fullName>
    </recommendedName>
    <alternativeName>
        <fullName evidence="9">Coiled-coil domain-containing protein 104</fullName>
    </alternativeName>
</protein>
<keyword evidence="7" id="KW-0969">Cilium</keyword>
<evidence type="ECO:0000256" key="6">
    <source>
        <dbReference type="ARBA" id="ARBA00023054"/>
    </source>
</evidence>
<evidence type="ECO:0000313" key="12">
    <source>
        <dbReference type="Proteomes" id="UP000822476"/>
    </source>
</evidence>
<evidence type="ECO:0000256" key="5">
    <source>
        <dbReference type="ARBA" id="ARBA00022490"/>
    </source>
</evidence>
<dbReference type="EMBL" id="JTDE01022243">
    <property type="protein sequence ID" value="KAF7231889.1"/>
    <property type="molecule type" value="Genomic_DNA"/>
</dbReference>
<gene>
    <name evidence="11" type="ORF">EG68_10731</name>
</gene>
<evidence type="ECO:0000256" key="7">
    <source>
        <dbReference type="ARBA" id="ARBA00023069"/>
    </source>
</evidence>
<evidence type="ECO:0000256" key="2">
    <source>
        <dbReference type="ARBA" id="ARBA00004496"/>
    </source>
</evidence>
<dbReference type="InterPro" id="IPR038888">
    <property type="entry name" value="CFAP36"/>
</dbReference>
<name>A0A8S9Y867_9TREM</name>
<evidence type="ECO:0000256" key="1">
    <source>
        <dbReference type="ARBA" id="ARBA00004138"/>
    </source>
</evidence>
<dbReference type="Pfam" id="PF11527">
    <property type="entry name" value="ARL2_Bind_BART"/>
    <property type="match status" value="1"/>
</dbReference>
<evidence type="ECO:0000256" key="9">
    <source>
        <dbReference type="ARBA" id="ARBA00031593"/>
    </source>
</evidence>
<dbReference type="PANTHER" id="PTHR21532:SF0">
    <property type="entry name" value="CILIA- AND FLAGELLA-ASSOCIATED PROTEIN 36"/>
    <property type="match status" value="1"/>
</dbReference>
<evidence type="ECO:0000256" key="3">
    <source>
        <dbReference type="ARBA" id="ARBA00007460"/>
    </source>
</evidence>
<proteinExistence type="inferred from homology"/>
<keyword evidence="5" id="KW-0963">Cytoplasm</keyword>
<evidence type="ECO:0000256" key="8">
    <source>
        <dbReference type="ARBA" id="ARBA00023273"/>
    </source>
</evidence>
<dbReference type="PANTHER" id="PTHR21532">
    <property type="entry name" value="PHOSPHODIESTERASE HL"/>
    <property type="match status" value="1"/>
</dbReference>
<dbReference type="Gene3D" id="1.20.1520.10">
    <property type="entry name" value="ADP-ribosylation factor-like 2-binding protein, domain"/>
    <property type="match status" value="1"/>
</dbReference>
<sequence length="335" mass="38421">MLSTTVEKKNKLMTSEPSDFLNDPSVAAHVESFIDVHCSIFVLDGPVCSDHTEVYSSYQLMLRKLIAEFIGFDENSLEDFVYRHSRLESYETKYIWLQSLWDFDSFYRMMCRQNVELEREALSLLEKHMSLHAQKQASLIKSSAIGPLHDSICAENIIEEGQQHEMIATGHVLPSRKNQPDAQLIHTNFMPTHVSINKRHLTLTNDGTLKDTNSGLMTPLVVTASALGSRCETAGPHDLVTLIGNVDAKEEPQNIPGNWFERQAFLRKQRDLLIQMRQKKREKTLDLKTNGSDETAMTKTAEKFYTEDDDIQKVFEKRRALLRKLKAEVIDRSFK</sequence>
<organism evidence="11 12">
    <name type="scientific">Paragonimus skrjabini miyazakii</name>
    <dbReference type="NCBI Taxonomy" id="59628"/>
    <lineage>
        <taxon>Eukaryota</taxon>
        <taxon>Metazoa</taxon>
        <taxon>Spiralia</taxon>
        <taxon>Lophotrochozoa</taxon>
        <taxon>Platyhelminthes</taxon>
        <taxon>Trematoda</taxon>
        <taxon>Digenea</taxon>
        <taxon>Plagiorchiida</taxon>
        <taxon>Troglotremata</taxon>
        <taxon>Troglotrematidae</taxon>
        <taxon>Paragonimus</taxon>
    </lineage>
</organism>
<dbReference type="InterPro" id="IPR023379">
    <property type="entry name" value="BART_dom"/>
</dbReference>
<comment type="caution">
    <text evidence="11">The sequence shown here is derived from an EMBL/GenBank/DDBJ whole genome shotgun (WGS) entry which is preliminary data.</text>
</comment>
<evidence type="ECO:0000259" key="10">
    <source>
        <dbReference type="Pfam" id="PF11527"/>
    </source>
</evidence>
<keyword evidence="8" id="KW-0966">Cell projection</keyword>
<dbReference type="OrthoDB" id="272687at2759"/>
<comment type="subcellular location">
    <subcellularLocation>
        <location evidence="1">Cell projection</location>
        <location evidence="1">Cilium</location>
    </subcellularLocation>
    <subcellularLocation>
        <location evidence="2">Cytoplasm</location>
    </subcellularLocation>
</comment>